<keyword evidence="7 8" id="KW-0472">Membrane</keyword>
<evidence type="ECO:0000256" key="2">
    <source>
        <dbReference type="ARBA" id="ARBA00007755"/>
    </source>
</evidence>
<feature type="transmembrane region" description="Helical" evidence="8">
    <location>
        <begin position="325"/>
        <end position="345"/>
    </location>
</feature>
<gene>
    <name evidence="11" type="ORF">KHB02_008660</name>
    <name evidence="10" type="ORF">KHB02_35810</name>
</gene>
<evidence type="ECO:0000259" key="9">
    <source>
        <dbReference type="Pfam" id="PF02554"/>
    </source>
</evidence>
<keyword evidence="12" id="KW-1185">Reference proteome</keyword>
<dbReference type="RefSeq" id="WP_213146519.1">
    <property type="nucleotide sequence ID" value="NZ_JAGYPE020000011.1"/>
</dbReference>
<evidence type="ECO:0000256" key="7">
    <source>
        <dbReference type="ARBA" id="ARBA00023136"/>
    </source>
</evidence>
<dbReference type="EMBL" id="JAGYPE020000011">
    <property type="protein sequence ID" value="MCH6265604.1"/>
    <property type="molecule type" value="Genomic_DNA"/>
</dbReference>
<feature type="transmembrane region" description="Helical" evidence="8">
    <location>
        <begin position="7"/>
        <end position="26"/>
    </location>
</feature>
<feature type="transmembrane region" description="Helical" evidence="8">
    <location>
        <begin position="284"/>
        <end position="305"/>
    </location>
</feature>
<evidence type="ECO:0000313" key="10">
    <source>
        <dbReference type="EMBL" id="MBS4186737.1"/>
    </source>
</evidence>
<feature type="domain" description="CstA N-terminal" evidence="9">
    <location>
        <begin position="33"/>
        <end position="591"/>
    </location>
</feature>
<dbReference type="Proteomes" id="UP000677265">
    <property type="component" value="Unassembled WGS sequence"/>
</dbReference>
<feature type="transmembrane region" description="Helical" evidence="8">
    <location>
        <begin position="119"/>
        <end position="140"/>
    </location>
</feature>
<dbReference type="GO" id="GO:0005886">
    <property type="term" value="C:plasma membrane"/>
    <property type="evidence" value="ECO:0007669"/>
    <property type="project" value="UniProtKB-SubCell"/>
</dbReference>
<feature type="transmembrane region" description="Helical" evidence="8">
    <location>
        <begin position="572"/>
        <end position="593"/>
    </location>
</feature>
<feature type="transmembrane region" description="Helical" evidence="8">
    <location>
        <begin position="161"/>
        <end position="183"/>
    </location>
</feature>
<dbReference type="EMBL" id="JAGYPE010000007">
    <property type="protein sequence ID" value="MBS4186737.1"/>
    <property type="molecule type" value="Genomic_DNA"/>
</dbReference>
<feature type="transmembrane region" description="Helical" evidence="8">
    <location>
        <begin position="465"/>
        <end position="488"/>
    </location>
</feature>
<dbReference type="GO" id="GO:0009267">
    <property type="term" value="P:cellular response to starvation"/>
    <property type="evidence" value="ECO:0007669"/>
    <property type="project" value="InterPro"/>
</dbReference>
<protein>
    <submittedName>
        <fullName evidence="10">Carbon starvation protein A</fullName>
    </submittedName>
</protein>
<organism evidence="10">
    <name type="scientific">Neobacillus citreus</name>
    <dbReference type="NCBI Taxonomy" id="2833578"/>
    <lineage>
        <taxon>Bacteria</taxon>
        <taxon>Bacillati</taxon>
        <taxon>Bacillota</taxon>
        <taxon>Bacilli</taxon>
        <taxon>Bacillales</taxon>
        <taxon>Bacillaceae</taxon>
        <taxon>Neobacillus</taxon>
    </lineage>
</organism>
<feature type="transmembrane region" description="Helical" evidence="8">
    <location>
        <begin position="189"/>
        <end position="209"/>
    </location>
</feature>
<evidence type="ECO:0000256" key="6">
    <source>
        <dbReference type="ARBA" id="ARBA00022989"/>
    </source>
</evidence>
<reference evidence="10" key="1">
    <citation type="submission" date="2021-05" db="EMBL/GenBank/DDBJ databases">
        <title>Novel Bacillus species.</title>
        <authorList>
            <person name="Liu G."/>
        </authorList>
    </citation>
    <scope>NUCLEOTIDE SEQUENCE</scope>
    <source>
        <strain evidence="10 12">FJAT-50051</strain>
    </source>
</reference>
<keyword evidence="6 8" id="KW-1133">Transmembrane helix</keyword>
<evidence type="ECO:0000256" key="4">
    <source>
        <dbReference type="ARBA" id="ARBA00022475"/>
    </source>
</evidence>
<dbReference type="Pfam" id="PF02554">
    <property type="entry name" value="CstA"/>
    <property type="match status" value="1"/>
</dbReference>
<feature type="transmembrane region" description="Helical" evidence="8">
    <location>
        <begin position="366"/>
        <end position="393"/>
    </location>
</feature>
<comment type="subcellular location">
    <subcellularLocation>
        <location evidence="1">Cell membrane</location>
        <topology evidence="1">Multi-pass membrane protein</topology>
    </subcellularLocation>
</comment>
<comment type="caution">
    <text evidence="10">The sequence shown here is derived from an EMBL/GenBank/DDBJ whole genome shotgun (WGS) entry which is preliminary data.</text>
</comment>
<dbReference type="InterPro" id="IPR003706">
    <property type="entry name" value="CstA_N"/>
</dbReference>
<evidence type="ECO:0000256" key="3">
    <source>
        <dbReference type="ARBA" id="ARBA00022448"/>
    </source>
</evidence>
<dbReference type="PANTHER" id="PTHR30252">
    <property type="entry name" value="INNER MEMBRANE PEPTIDE TRANSPORTER"/>
    <property type="match status" value="1"/>
</dbReference>
<keyword evidence="4" id="KW-1003">Cell membrane</keyword>
<evidence type="ECO:0000313" key="12">
    <source>
        <dbReference type="Proteomes" id="UP000677265"/>
    </source>
</evidence>
<keyword evidence="3" id="KW-0813">Transport</keyword>
<proteinExistence type="inferred from homology"/>
<feature type="transmembrane region" description="Helical" evidence="8">
    <location>
        <begin position="93"/>
        <end position="113"/>
    </location>
</feature>
<dbReference type="PANTHER" id="PTHR30252:SF3">
    <property type="entry name" value="PYRUVATE_PROTON SYMPORTER BTST"/>
    <property type="match status" value="1"/>
</dbReference>
<evidence type="ECO:0000256" key="1">
    <source>
        <dbReference type="ARBA" id="ARBA00004651"/>
    </source>
</evidence>
<sequence length="691" mass="74033">MKTFKSIIIWGVIAALGAAGFAVMALNRGESISAIWLLTAAVCVYAIAYRFYSKFIAEKVFQLNDKRKTPAEIHNDGKDFVPTNKWVLFGHHFAAIAGAGPLVGPILAAQMGYLPGTLWIVVGVVLAGAVQDFVILFASMRRNGKSLGEMIKEEMGKVTGVIAMIGILGIMVILLAVLALVVVKALVGSPWGMFTIAATIPIAILMGIYMRFIRPGRVGEASIIGIVLLLLALVFGQTVAETPTLAAMFTFKGEAIAIMMIIYGFIASVLPVWLLLAPRDYLSTFLKVGTIMGLAIGIVVVAPHLEMPGVTKFIDGTGPVFAGNLFPFLFITIACGSVSGFHALVSSGTTPKMIETESHARPIGYGAMLTESFVAVMAMIAACVLHPGVYFAINSPAALIGTDVTQAASVVSSWGFTVTPQDLANYAKDVGEASILSRTGGAPTLAIGMAVIFSKVIGGKALMAFWYHFAILFEALFILTTIDAGTRVGRFMIQDILGTVYKPFAKTDALVPNLIATALCVLFWGYFLYQGVIDPLGGINTLWPLFGIANQMLAGIALLFGTTILFKMGKKAYAWVTLVPTAWLLIVTLTAGWQKLFHENPKIGFLAHAKIFKEANDAGKVLAPATSPAQMNQVLINDYVDATLTGIFMVVVILVLIAAIRIWLQVLNGKKLTVHEEPFIPRTEGDLKKYA</sequence>
<comment type="similarity">
    <text evidence="2">Belongs to the peptide transporter carbon starvation (CstA) (TC 2.A.114) family.</text>
</comment>
<feature type="transmembrane region" description="Helical" evidence="8">
    <location>
        <begin position="221"/>
        <end position="240"/>
    </location>
</feature>
<feature type="transmembrane region" description="Helical" evidence="8">
    <location>
        <begin position="32"/>
        <end position="52"/>
    </location>
</feature>
<feature type="transmembrane region" description="Helical" evidence="8">
    <location>
        <begin position="255"/>
        <end position="277"/>
    </location>
</feature>
<evidence type="ECO:0000313" key="11">
    <source>
        <dbReference type="EMBL" id="MCH6265604.1"/>
    </source>
</evidence>
<feature type="transmembrane region" description="Helical" evidence="8">
    <location>
        <begin position="642"/>
        <end position="664"/>
    </location>
</feature>
<dbReference type="InterPro" id="IPR051605">
    <property type="entry name" value="CstA"/>
</dbReference>
<name>A0A942T7P1_9BACI</name>
<accession>A0A942T7P1</accession>
<keyword evidence="5 8" id="KW-0812">Transmembrane</keyword>
<feature type="transmembrane region" description="Helical" evidence="8">
    <location>
        <begin position="541"/>
        <end position="560"/>
    </location>
</feature>
<evidence type="ECO:0000256" key="5">
    <source>
        <dbReference type="ARBA" id="ARBA00022692"/>
    </source>
</evidence>
<feature type="transmembrane region" description="Helical" evidence="8">
    <location>
        <begin position="509"/>
        <end position="529"/>
    </location>
</feature>
<evidence type="ECO:0000256" key="8">
    <source>
        <dbReference type="SAM" id="Phobius"/>
    </source>
</evidence>
<dbReference type="AlphaFoldDB" id="A0A942T7P1"/>